<accession>A0A0P9QII2</accession>
<dbReference type="PATRIC" id="fig|264450.4.peg.3404"/>
<evidence type="ECO:0000256" key="1">
    <source>
        <dbReference type="SAM" id="MobiDB-lite"/>
    </source>
</evidence>
<protein>
    <submittedName>
        <fullName evidence="2">Uncharacterized protein</fullName>
    </submittedName>
</protein>
<feature type="region of interest" description="Disordered" evidence="1">
    <location>
        <begin position="234"/>
        <end position="267"/>
    </location>
</feature>
<dbReference type="EMBL" id="LJQD01000150">
    <property type="protein sequence ID" value="KPW97805.1"/>
    <property type="molecule type" value="Genomic_DNA"/>
</dbReference>
<name>A0A0P9QII2_PSESX</name>
<dbReference type="Proteomes" id="UP000050381">
    <property type="component" value="Unassembled WGS sequence"/>
</dbReference>
<sequence>MDEGNAAILQNGMRYLEIYRDQGRSRCDRIVPGPLVAEILRYIENSLAGHSQYDLEQMLLGTNQLGAQWRAYVAHPRRDAEERKAWRTWYGRHGFKNSISEQRAADPFAIQPPPLPQLDEQEDEIPTLETEQPSPLMRALPNDGRSMTFHLLREVIRRWSTIVVERYLAESTSQDCRNTRDAERTLSRHITSLMTIRTSLNAWEAAYELLTLPSSPGSIDSETEFFQRFQRLEERDQERDLRSHTASMPRPVSISHSRRSSPRHKKP</sequence>
<proteinExistence type="predicted"/>
<evidence type="ECO:0000313" key="3">
    <source>
        <dbReference type="Proteomes" id="UP000050381"/>
    </source>
</evidence>
<dbReference type="AlphaFoldDB" id="A0A0P9QII2"/>
<feature type="compositionally biased region" description="Basic residues" evidence="1">
    <location>
        <begin position="256"/>
        <end position="267"/>
    </location>
</feature>
<evidence type="ECO:0000313" key="2">
    <source>
        <dbReference type="EMBL" id="KPW97805.1"/>
    </source>
</evidence>
<reference evidence="2 3" key="1">
    <citation type="submission" date="2015-09" db="EMBL/GenBank/DDBJ databases">
        <title>Genome announcement of multiple Pseudomonas syringae strains.</title>
        <authorList>
            <person name="Thakur S."/>
            <person name="Wang P.W."/>
            <person name="Gong Y."/>
            <person name="Weir B.S."/>
            <person name="Guttman D.S."/>
        </authorList>
    </citation>
    <scope>NUCLEOTIDE SEQUENCE [LARGE SCALE GENOMIC DNA]</scope>
    <source>
        <strain evidence="2 3">ICMP9419</strain>
    </source>
</reference>
<comment type="caution">
    <text evidence="2">The sequence shown here is derived from an EMBL/GenBank/DDBJ whole genome shotgun (WGS) entry which is preliminary data.</text>
</comment>
<feature type="compositionally biased region" description="Basic and acidic residues" evidence="1">
    <location>
        <begin position="234"/>
        <end position="243"/>
    </location>
</feature>
<gene>
    <name evidence="2" type="ORF">ALO79_02813</name>
</gene>
<organism evidence="2 3">
    <name type="scientific">Pseudomonas syringae pv. castaneae</name>
    <dbReference type="NCBI Taxonomy" id="264450"/>
    <lineage>
        <taxon>Bacteria</taxon>
        <taxon>Pseudomonadati</taxon>
        <taxon>Pseudomonadota</taxon>
        <taxon>Gammaproteobacteria</taxon>
        <taxon>Pseudomonadales</taxon>
        <taxon>Pseudomonadaceae</taxon>
        <taxon>Pseudomonas</taxon>
        <taxon>Pseudomonas syringae</taxon>
    </lineage>
</organism>